<dbReference type="EMBL" id="JARQZJ010000039">
    <property type="protein sequence ID" value="KAK9876977.1"/>
    <property type="molecule type" value="Genomic_DNA"/>
</dbReference>
<name>A0AAW1U9Q6_9CUCU</name>
<evidence type="ECO:0000313" key="8">
    <source>
        <dbReference type="EMBL" id="KAK9876977.1"/>
    </source>
</evidence>
<dbReference type="GO" id="GO:0051082">
    <property type="term" value="F:unfolded protein binding"/>
    <property type="evidence" value="ECO:0007669"/>
    <property type="project" value="InterPro"/>
</dbReference>
<evidence type="ECO:0000256" key="4">
    <source>
        <dbReference type="ARBA" id="ARBA00022741"/>
    </source>
</evidence>
<protein>
    <recommendedName>
        <fullName evidence="10">Heat shock protein 90</fullName>
    </recommendedName>
</protein>
<dbReference type="FunFam" id="3.40.50.11260:FF:000001">
    <property type="entry name" value="Heat shock protein 90 alpha"/>
    <property type="match status" value="1"/>
</dbReference>
<dbReference type="InterPro" id="IPR001404">
    <property type="entry name" value="Hsp90_fam"/>
</dbReference>
<dbReference type="InterPro" id="IPR020568">
    <property type="entry name" value="Ribosomal_Su5_D2-typ_SF"/>
</dbReference>
<dbReference type="GO" id="GO:0140662">
    <property type="term" value="F:ATP-dependent protein folding chaperone"/>
    <property type="evidence" value="ECO:0007669"/>
    <property type="project" value="InterPro"/>
</dbReference>
<reference evidence="8 9" key="1">
    <citation type="submission" date="2023-03" db="EMBL/GenBank/DDBJ databases">
        <title>Genome insight into feeding habits of ladybird beetles.</title>
        <authorList>
            <person name="Li H.-S."/>
            <person name="Huang Y.-H."/>
            <person name="Pang H."/>
        </authorList>
    </citation>
    <scope>NUCLEOTIDE SEQUENCE [LARGE SCALE GENOMIC DNA]</scope>
    <source>
        <strain evidence="8">SYSU_2023b</strain>
        <tissue evidence="8">Whole body</tissue>
    </source>
</reference>
<dbReference type="PANTHER" id="PTHR11528">
    <property type="entry name" value="HEAT SHOCK PROTEIN 90 FAMILY MEMBER"/>
    <property type="match status" value="1"/>
</dbReference>
<dbReference type="Gene3D" id="3.40.50.11260">
    <property type="match status" value="1"/>
</dbReference>
<organism evidence="8 9">
    <name type="scientific">Henosepilachna vigintioctopunctata</name>
    <dbReference type="NCBI Taxonomy" id="420089"/>
    <lineage>
        <taxon>Eukaryota</taxon>
        <taxon>Metazoa</taxon>
        <taxon>Ecdysozoa</taxon>
        <taxon>Arthropoda</taxon>
        <taxon>Hexapoda</taxon>
        <taxon>Insecta</taxon>
        <taxon>Pterygota</taxon>
        <taxon>Neoptera</taxon>
        <taxon>Endopterygota</taxon>
        <taxon>Coleoptera</taxon>
        <taxon>Polyphaga</taxon>
        <taxon>Cucujiformia</taxon>
        <taxon>Coccinelloidea</taxon>
        <taxon>Coccinellidae</taxon>
        <taxon>Epilachninae</taxon>
        <taxon>Epilachnini</taxon>
        <taxon>Henosepilachna</taxon>
    </lineage>
</organism>
<dbReference type="Proteomes" id="UP001431783">
    <property type="component" value="Unassembled WGS sequence"/>
</dbReference>
<evidence type="ECO:0000256" key="6">
    <source>
        <dbReference type="ARBA" id="ARBA00023016"/>
    </source>
</evidence>
<accession>A0AAW1U9Q6</accession>
<dbReference type="GO" id="GO:0005737">
    <property type="term" value="C:cytoplasm"/>
    <property type="evidence" value="ECO:0007669"/>
    <property type="project" value="UniProtKB-SubCell"/>
</dbReference>
<comment type="caution">
    <text evidence="8">The sequence shown here is derived from an EMBL/GenBank/DDBJ whole genome shotgun (WGS) entry which is preliminary data.</text>
</comment>
<keyword evidence="3" id="KW-0963">Cytoplasm</keyword>
<sequence length="221" mass="25243">NMKLGIHEDSANGPELADLSRYHTSASGDEVCPLKDYDSRMKQIQKSIHYITGESKDLVANSAFVERVKKRGFEVVYIVQQLKEYDEKTLVSVTKEGLELPEDEDEKKKREEDKAKFEGLQKVIKSILDNKVGRISSLYCNITIWLDTSTLGYMPAKKHLEFNPDHSIIENLRQKVEADKNDKVVEDLVILLFDTALLSSGFTLHEPQVHASRIYGMINWV</sequence>
<evidence type="ECO:0000256" key="7">
    <source>
        <dbReference type="ARBA" id="ARBA00023186"/>
    </source>
</evidence>
<dbReference type="SUPFAM" id="SSF110942">
    <property type="entry name" value="HSP90 C-terminal domain"/>
    <property type="match status" value="1"/>
</dbReference>
<keyword evidence="7" id="KW-0143">Chaperone</keyword>
<keyword evidence="4" id="KW-0547">Nucleotide-binding</keyword>
<keyword evidence="6" id="KW-0346">Stress response</keyword>
<keyword evidence="5" id="KW-0067">ATP-binding</keyword>
<dbReference type="GO" id="GO:0016887">
    <property type="term" value="F:ATP hydrolysis activity"/>
    <property type="evidence" value="ECO:0007669"/>
    <property type="project" value="InterPro"/>
</dbReference>
<evidence type="ECO:0000256" key="1">
    <source>
        <dbReference type="ARBA" id="ARBA00004496"/>
    </source>
</evidence>
<evidence type="ECO:0008006" key="10">
    <source>
        <dbReference type="Google" id="ProtNLM"/>
    </source>
</evidence>
<dbReference type="Gene3D" id="1.20.120.790">
    <property type="entry name" value="Heat shock protein 90, C-terminal domain"/>
    <property type="match status" value="2"/>
</dbReference>
<comment type="subcellular location">
    <subcellularLocation>
        <location evidence="1">Cytoplasm</location>
    </subcellularLocation>
</comment>
<dbReference type="AlphaFoldDB" id="A0AAW1U9Q6"/>
<evidence type="ECO:0000313" key="9">
    <source>
        <dbReference type="Proteomes" id="UP001431783"/>
    </source>
</evidence>
<evidence type="ECO:0000256" key="3">
    <source>
        <dbReference type="ARBA" id="ARBA00022490"/>
    </source>
</evidence>
<dbReference type="GO" id="GO:0005524">
    <property type="term" value="F:ATP binding"/>
    <property type="evidence" value="ECO:0007669"/>
    <property type="project" value="UniProtKB-KW"/>
</dbReference>
<evidence type="ECO:0000256" key="2">
    <source>
        <dbReference type="ARBA" id="ARBA00008239"/>
    </source>
</evidence>
<dbReference type="InterPro" id="IPR037196">
    <property type="entry name" value="HSP90_C"/>
</dbReference>
<comment type="similarity">
    <text evidence="2">Belongs to the heat shock protein 90 family.</text>
</comment>
<proteinExistence type="inferred from homology"/>
<dbReference type="SUPFAM" id="SSF54211">
    <property type="entry name" value="Ribosomal protein S5 domain 2-like"/>
    <property type="match status" value="1"/>
</dbReference>
<keyword evidence="9" id="KW-1185">Reference proteome</keyword>
<gene>
    <name evidence="8" type="ORF">WA026_016006</name>
</gene>
<dbReference type="Pfam" id="PF00183">
    <property type="entry name" value="HSP90"/>
    <property type="match status" value="2"/>
</dbReference>
<feature type="non-terminal residue" evidence="8">
    <location>
        <position position="1"/>
    </location>
</feature>
<evidence type="ECO:0000256" key="5">
    <source>
        <dbReference type="ARBA" id="ARBA00022840"/>
    </source>
</evidence>